<reference evidence="1" key="1">
    <citation type="submission" date="2022-04" db="EMBL/GenBank/DDBJ databases">
        <title>A functionally conserved STORR gene fusion in Papaver species that diverged 16.8 million years ago.</title>
        <authorList>
            <person name="Catania T."/>
        </authorList>
    </citation>
    <scope>NUCLEOTIDE SEQUENCE</scope>
    <source>
        <strain evidence="1">S-188037</strain>
    </source>
</reference>
<gene>
    <name evidence="1" type="ORF">MKW98_011110</name>
</gene>
<proteinExistence type="predicted"/>
<dbReference type="Proteomes" id="UP001202328">
    <property type="component" value="Unassembled WGS sequence"/>
</dbReference>
<keyword evidence="2" id="KW-1185">Reference proteome</keyword>
<dbReference type="EMBL" id="JAJJMB010001160">
    <property type="protein sequence ID" value="KAI3958422.1"/>
    <property type="molecule type" value="Genomic_DNA"/>
</dbReference>
<protein>
    <submittedName>
        <fullName evidence="1">Uncharacterized protein</fullName>
    </submittedName>
</protein>
<evidence type="ECO:0000313" key="2">
    <source>
        <dbReference type="Proteomes" id="UP001202328"/>
    </source>
</evidence>
<evidence type="ECO:0000313" key="1">
    <source>
        <dbReference type="EMBL" id="KAI3958422.1"/>
    </source>
</evidence>
<accession>A0AAD4XXP5</accession>
<comment type="caution">
    <text evidence="1">The sequence shown here is derived from an EMBL/GenBank/DDBJ whole genome shotgun (WGS) entry which is preliminary data.</text>
</comment>
<organism evidence="1 2">
    <name type="scientific">Papaver atlanticum</name>
    <dbReference type="NCBI Taxonomy" id="357466"/>
    <lineage>
        <taxon>Eukaryota</taxon>
        <taxon>Viridiplantae</taxon>
        <taxon>Streptophyta</taxon>
        <taxon>Embryophyta</taxon>
        <taxon>Tracheophyta</taxon>
        <taxon>Spermatophyta</taxon>
        <taxon>Magnoliopsida</taxon>
        <taxon>Ranunculales</taxon>
        <taxon>Papaveraceae</taxon>
        <taxon>Papaveroideae</taxon>
        <taxon>Papaver</taxon>
    </lineage>
</organism>
<dbReference type="AlphaFoldDB" id="A0AAD4XXP5"/>
<sequence length="82" mass="9477">MEKVWCDSTQDQARLLCMNWPGLGEALKGSIENKIHGMVTEQGLLTGNCIQKIWYGVEQEYTLRRTYDAAFKEWEKTTCTKT</sequence>
<name>A0AAD4XXP5_9MAGN</name>